<evidence type="ECO:0000313" key="2">
    <source>
        <dbReference type="EMBL" id="CAH0721372.1"/>
    </source>
</evidence>
<name>A0A8J9UK03_9NEOP</name>
<protein>
    <submittedName>
        <fullName evidence="2">Uncharacterized protein</fullName>
    </submittedName>
</protein>
<keyword evidence="3" id="KW-1185">Reference proteome</keyword>
<organism evidence="2 3">
    <name type="scientific">Brenthis ino</name>
    <name type="common">lesser marbled fritillary</name>
    <dbReference type="NCBI Taxonomy" id="405034"/>
    <lineage>
        <taxon>Eukaryota</taxon>
        <taxon>Metazoa</taxon>
        <taxon>Ecdysozoa</taxon>
        <taxon>Arthropoda</taxon>
        <taxon>Hexapoda</taxon>
        <taxon>Insecta</taxon>
        <taxon>Pterygota</taxon>
        <taxon>Neoptera</taxon>
        <taxon>Endopterygota</taxon>
        <taxon>Lepidoptera</taxon>
        <taxon>Glossata</taxon>
        <taxon>Ditrysia</taxon>
        <taxon>Papilionoidea</taxon>
        <taxon>Nymphalidae</taxon>
        <taxon>Heliconiinae</taxon>
        <taxon>Argynnini</taxon>
        <taxon>Brenthis</taxon>
    </lineage>
</organism>
<gene>
    <name evidence="2" type="ORF">BINO364_LOCUS7482</name>
</gene>
<accession>A0A8J9UK03</accession>
<sequence length="76" mass="8073">MQCIAGRVEGPRGQRPRHAISSRDAISGAAGVGDVGQRDTHRTPPCTTVTIAHYHSPSLTSHTTVIAMCDHVLVTE</sequence>
<dbReference type="EMBL" id="OV170222">
    <property type="protein sequence ID" value="CAH0721372.1"/>
    <property type="molecule type" value="Genomic_DNA"/>
</dbReference>
<dbReference type="AlphaFoldDB" id="A0A8J9UK03"/>
<feature type="region of interest" description="Disordered" evidence="1">
    <location>
        <begin position="1"/>
        <end position="43"/>
    </location>
</feature>
<proteinExistence type="predicted"/>
<evidence type="ECO:0000313" key="3">
    <source>
        <dbReference type="Proteomes" id="UP000838878"/>
    </source>
</evidence>
<feature type="non-terminal residue" evidence="2">
    <location>
        <position position="76"/>
    </location>
</feature>
<dbReference type="Proteomes" id="UP000838878">
    <property type="component" value="Chromosome 2"/>
</dbReference>
<dbReference type="OrthoDB" id="10477477at2759"/>
<evidence type="ECO:0000256" key="1">
    <source>
        <dbReference type="SAM" id="MobiDB-lite"/>
    </source>
</evidence>
<reference evidence="2" key="1">
    <citation type="submission" date="2021-12" db="EMBL/GenBank/DDBJ databases">
        <authorList>
            <person name="Martin H S."/>
        </authorList>
    </citation>
    <scope>NUCLEOTIDE SEQUENCE</scope>
</reference>